<reference evidence="11" key="2">
    <citation type="submission" date="2021-04" db="EMBL/GenBank/DDBJ databases">
        <authorList>
            <person name="Gilroy R."/>
        </authorList>
    </citation>
    <scope>NUCLEOTIDE SEQUENCE</scope>
    <source>
        <strain evidence="11">CHK187-5294</strain>
    </source>
</reference>
<comment type="catalytic activity">
    <reaction evidence="2">
        <text>Hydrolysis of terminal, non-reducing branched (1-&gt;3)-alpha-D-galactosidic residues, producing free D-galactose.</text>
        <dbReference type="EC" id="3.2.1.n1"/>
    </reaction>
</comment>
<dbReference type="GO" id="GO:0004557">
    <property type="term" value="F:alpha-galactosidase activity"/>
    <property type="evidence" value="ECO:0007669"/>
    <property type="project" value="UniProtKB-EC"/>
</dbReference>
<dbReference type="AlphaFoldDB" id="A0A9D2A7L9"/>
<dbReference type="InterPro" id="IPR011050">
    <property type="entry name" value="Pectin_lyase_fold/virulence"/>
</dbReference>
<dbReference type="InterPro" id="IPR000743">
    <property type="entry name" value="Glyco_hydro_28"/>
</dbReference>
<dbReference type="Pfam" id="PF23763">
    <property type="entry name" value="Beta-barrel_GLAA-B_I"/>
    <property type="match status" value="1"/>
</dbReference>
<comment type="caution">
    <text evidence="11">The sequence shown here is derived from an EMBL/GenBank/DDBJ whole genome shotgun (WGS) entry which is preliminary data.</text>
</comment>
<dbReference type="Pfam" id="PF23764">
    <property type="entry name" value="Beta-barrel_GLAA-B_II"/>
    <property type="match status" value="1"/>
</dbReference>
<feature type="domain" description="GLAA-B beta-barrel" evidence="9">
    <location>
        <begin position="103"/>
        <end position="189"/>
    </location>
</feature>
<name>A0A9D2A7L9_9FIRM</name>
<evidence type="ECO:0000259" key="10">
    <source>
        <dbReference type="Pfam" id="PF23764"/>
    </source>
</evidence>
<keyword evidence="6 8" id="KW-0378">Hydrolase</keyword>
<protein>
    <recommendedName>
        <fullName evidence="13">Right-handed parallel beta-helix repeat-containing protein</fullName>
    </recommendedName>
</protein>
<feature type="domain" description="GLAA-B beta-barrel" evidence="10">
    <location>
        <begin position="300"/>
        <end position="362"/>
    </location>
</feature>
<dbReference type="Pfam" id="PF00295">
    <property type="entry name" value="Glyco_hydro_28"/>
    <property type="match status" value="1"/>
</dbReference>
<evidence type="ECO:0008006" key="13">
    <source>
        <dbReference type="Google" id="ProtNLM"/>
    </source>
</evidence>
<evidence type="ECO:0000256" key="7">
    <source>
        <dbReference type="ARBA" id="ARBA00023295"/>
    </source>
</evidence>
<reference evidence="11" key="1">
    <citation type="journal article" date="2021" name="PeerJ">
        <title>Extensive microbial diversity within the chicken gut microbiome revealed by metagenomics and culture.</title>
        <authorList>
            <person name="Gilroy R."/>
            <person name="Ravi A."/>
            <person name="Getino M."/>
            <person name="Pursley I."/>
            <person name="Horton D.L."/>
            <person name="Alikhan N.F."/>
            <person name="Baker D."/>
            <person name="Gharbi K."/>
            <person name="Hall N."/>
            <person name="Watson M."/>
            <person name="Adriaenssens E.M."/>
            <person name="Foster-Nyarko E."/>
            <person name="Jarju S."/>
            <person name="Secka A."/>
            <person name="Antonio M."/>
            <person name="Oren A."/>
            <person name="Chaudhuri R.R."/>
            <person name="La Ragione R."/>
            <person name="Hildebrand F."/>
            <person name="Pallen M.J."/>
        </authorList>
    </citation>
    <scope>NUCLEOTIDE SEQUENCE</scope>
    <source>
        <strain evidence="11">CHK187-5294</strain>
    </source>
</reference>
<dbReference type="InterPro" id="IPR056441">
    <property type="entry name" value="Beta-barrel_GLAA-B_II"/>
</dbReference>
<dbReference type="EMBL" id="DXCL01000009">
    <property type="protein sequence ID" value="HIZ02935.1"/>
    <property type="molecule type" value="Genomic_DNA"/>
</dbReference>
<evidence type="ECO:0000313" key="11">
    <source>
        <dbReference type="EMBL" id="HIZ02935.1"/>
    </source>
</evidence>
<proteinExistence type="inferred from homology"/>
<evidence type="ECO:0000256" key="6">
    <source>
        <dbReference type="ARBA" id="ARBA00022801"/>
    </source>
</evidence>
<organism evidence="11 12">
    <name type="scientific">Candidatus Borkfalkia avistercoris</name>
    <dbReference type="NCBI Taxonomy" id="2838504"/>
    <lineage>
        <taxon>Bacteria</taxon>
        <taxon>Bacillati</taxon>
        <taxon>Bacillota</taxon>
        <taxon>Clostridia</taxon>
        <taxon>Christensenellales</taxon>
        <taxon>Christensenellaceae</taxon>
        <taxon>Candidatus Borkfalkia</taxon>
    </lineage>
</organism>
<evidence type="ECO:0000256" key="5">
    <source>
        <dbReference type="ARBA" id="ARBA00022737"/>
    </source>
</evidence>
<evidence type="ECO:0000256" key="1">
    <source>
        <dbReference type="ARBA" id="ARBA00001255"/>
    </source>
</evidence>
<accession>A0A9D2A7L9</accession>
<dbReference type="InterPro" id="IPR012334">
    <property type="entry name" value="Pectin_lyas_fold"/>
</dbReference>
<comment type="similarity">
    <text evidence="3 8">Belongs to the glycosyl hydrolase 28 family.</text>
</comment>
<dbReference type="InterPro" id="IPR006626">
    <property type="entry name" value="PbH1"/>
</dbReference>
<evidence type="ECO:0000259" key="9">
    <source>
        <dbReference type="Pfam" id="PF23763"/>
    </source>
</evidence>
<dbReference type="InterPro" id="IPR057275">
    <property type="entry name" value="Beta-barrel_GLAA-B_I"/>
</dbReference>
<keyword evidence="4" id="KW-0732">Signal</keyword>
<sequence length="525" mass="59057">MTGIAEFLREIANTKSGYVKLEQGNYVLREEDTKPLDLVISNHRNAMQKRAAMSISGKTDMTIDGNGSRLIVDGFLIPVAITNSRNITLKNFIFDLTEPLFVEGKIVHVGNNFVDVRFLSNRYSIKDGNLFFTVYGKTYPALHIMEFDVTKNLFCSTGDLAFGDVPNIRSAERVSSDIVRIYAKINSQLTADNILIFRFGLRDNPTIVADNSKNINLENITIHSSHAMGFIAQRCENVVIHNFTITPEKHHVSLNADALHFVNCKGNVEISDSKFEYQLDDALNVHGVYGIVDKILDEKKVKLSLKDAEQKGFRYLGVGDRIAFIHSEDMLSRGFGKVKEVSYDGESILLETEEAIPQEVSMGWGIENVSFNCFVRMQNCYLHGNRARGVLISTPCGADCRKNTFDSIPGSAVLIAGDMHGWYESGSAKNILITDNVIRGCGYVPMWGKWLFNICPELREYQAGEYYHSDISITDNRLEQNHTNCFLFAKSVKGLTAERNNFDEVQSAHVEHSKFVKLQNEIQML</sequence>
<dbReference type="Gene3D" id="2.160.20.10">
    <property type="entry name" value="Single-stranded right-handed beta-helix, Pectin lyase-like"/>
    <property type="match status" value="2"/>
</dbReference>
<evidence type="ECO:0000313" key="12">
    <source>
        <dbReference type="Proteomes" id="UP000824132"/>
    </source>
</evidence>
<evidence type="ECO:0000256" key="2">
    <source>
        <dbReference type="ARBA" id="ARBA00001271"/>
    </source>
</evidence>
<evidence type="ECO:0000256" key="4">
    <source>
        <dbReference type="ARBA" id="ARBA00022729"/>
    </source>
</evidence>
<keyword evidence="7 8" id="KW-0326">Glycosidase</keyword>
<comment type="catalytic activity">
    <reaction evidence="1">
        <text>Hydrolysis of terminal, non-reducing alpha-D-galactose residues in alpha-D-galactosides, including galactose oligosaccharides, galactomannans and galactolipids.</text>
        <dbReference type="EC" id="3.2.1.22"/>
    </reaction>
</comment>
<dbReference type="SUPFAM" id="SSF51126">
    <property type="entry name" value="Pectin lyase-like"/>
    <property type="match status" value="1"/>
</dbReference>
<gene>
    <name evidence="11" type="ORF">H9727_01465</name>
</gene>
<keyword evidence="5" id="KW-0677">Repeat</keyword>
<dbReference type="GO" id="GO:0004650">
    <property type="term" value="F:polygalacturonase activity"/>
    <property type="evidence" value="ECO:0007669"/>
    <property type="project" value="InterPro"/>
</dbReference>
<dbReference type="SMART" id="SM00710">
    <property type="entry name" value="PbH1"/>
    <property type="match status" value="6"/>
</dbReference>
<dbReference type="Proteomes" id="UP000824132">
    <property type="component" value="Unassembled WGS sequence"/>
</dbReference>
<evidence type="ECO:0000256" key="8">
    <source>
        <dbReference type="RuleBase" id="RU361169"/>
    </source>
</evidence>
<dbReference type="GO" id="GO:0005975">
    <property type="term" value="P:carbohydrate metabolic process"/>
    <property type="evidence" value="ECO:0007669"/>
    <property type="project" value="InterPro"/>
</dbReference>
<evidence type="ECO:0000256" key="3">
    <source>
        <dbReference type="ARBA" id="ARBA00008834"/>
    </source>
</evidence>